<keyword evidence="8 13" id="KW-0406">Ion transport</keyword>
<dbReference type="Proteomes" id="UP000549394">
    <property type="component" value="Unassembled WGS sequence"/>
</dbReference>
<dbReference type="Pfam" id="PF00520">
    <property type="entry name" value="Ion_trans"/>
    <property type="match status" value="1"/>
</dbReference>
<dbReference type="Gene3D" id="2.80.10.50">
    <property type="match status" value="2"/>
</dbReference>
<name>A0A7I8VJH6_9ANNE</name>
<evidence type="ECO:0000256" key="4">
    <source>
        <dbReference type="ARBA" id="ARBA00022692"/>
    </source>
</evidence>
<comment type="function">
    <text evidence="13">Receptor for inositol 1,4,5-trisphosphate, a second messenger that mediates the release of intracellular calcium.</text>
</comment>
<keyword evidence="9 13" id="KW-0472">Membrane</keyword>
<evidence type="ECO:0000256" key="2">
    <source>
        <dbReference type="ARBA" id="ARBA00009453"/>
    </source>
</evidence>
<keyword evidence="16" id="KW-1185">Reference proteome</keyword>
<keyword evidence="11 13" id="KW-1071">Ligand-gated ion channel</keyword>
<dbReference type="PROSITE" id="PS50919">
    <property type="entry name" value="MIR"/>
    <property type="match status" value="1"/>
</dbReference>
<evidence type="ECO:0000256" key="3">
    <source>
        <dbReference type="ARBA" id="ARBA00022448"/>
    </source>
</evidence>
<feature type="transmembrane region" description="Helical" evidence="13">
    <location>
        <begin position="2371"/>
        <end position="2392"/>
    </location>
</feature>
<keyword evidence="3 13" id="KW-0813">Transport</keyword>
<feature type="transmembrane region" description="Helical" evidence="13">
    <location>
        <begin position="2252"/>
        <end position="2273"/>
    </location>
</feature>
<organism evidence="15 16">
    <name type="scientific">Dimorphilus gyrociliatus</name>
    <dbReference type="NCBI Taxonomy" id="2664684"/>
    <lineage>
        <taxon>Eukaryota</taxon>
        <taxon>Metazoa</taxon>
        <taxon>Spiralia</taxon>
        <taxon>Lophotrochozoa</taxon>
        <taxon>Annelida</taxon>
        <taxon>Polychaeta</taxon>
        <taxon>Polychaeta incertae sedis</taxon>
        <taxon>Dinophilidae</taxon>
        <taxon>Dimorphilus</taxon>
    </lineage>
</organism>
<evidence type="ECO:0000256" key="7">
    <source>
        <dbReference type="ARBA" id="ARBA00022989"/>
    </source>
</evidence>
<keyword evidence="13" id="KW-0106">Calcium</keyword>
<dbReference type="SUPFAM" id="SSF100909">
    <property type="entry name" value="IP3 receptor type 1 binding core, domain 2"/>
    <property type="match status" value="1"/>
</dbReference>
<keyword evidence="12 13" id="KW-0407">Ion channel</keyword>
<evidence type="ECO:0000313" key="16">
    <source>
        <dbReference type="Proteomes" id="UP000549394"/>
    </source>
</evidence>
<keyword evidence="13" id="KW-0109">Calcium transport</keyword>
<proteinExistence type="inferred from homology"/>
<feature type="transmembrane region" description="Helical" evidence="13">
    <location>
        <begin position="2316"/>
        <end position="2335"/>
    </location>
</feature>
<sequence>MEEEDYYNNDFLMIGDYICLYCEETEGYVFGCQTSSAHNALYIYHRQDASKPANIPNPHCVTFQICIQNRYKLQKKYRKLLSQSLANPTNLHIRSLLHQAKEGAKAEMEDNACEERRQRGARVRYGTIIQLKHTFTEKFVHASTTETSKRDKNNMRVSIEGYSAHQAHFRLLPRYKVKSEGEIVQIGDQIVLESVKCNGQYLHSSAIFTIDHVVGRGSELNLAVDQTGFTVVRYSRAPKIEETPTSLSTEYEDLIKGGSVVRLFHKELEAYVVAEGLFNESLIEQVHLRIRPVDQMIAKTLYPSTSAITYWQIESESSVLNGHSIRWQTQIRLRHFVTRLYLKIDQDNRVGLSVDGKHPNTVFRFHPLMREADEMRFESYARLEHVLSGSWLHADRDSVYEKRAFGGHGDDGSMNDLRWDGAELRTISATNERMYHDAYTLQKVDEINLAEANFVAGQVPFLTKLIRDLEARIPKPDETSFLNDPPSNSKKDGGILNVKRNWRICTALRELQDFLIIDNQPIKRRQKLMRNFCIIDLLVKILQLPVKDVINQELMTEVTKSVYGVLHTYMMGNSRKNSLYFAKYIDFFQSKFSQAGEIGLDIAQMIVELIKDNREIVDRISRRQIDEFIHYVRKYKNYRYLDLLNVLCVCNGVAISNNQSYITEKWLVNDNRGVYLTQRGQNIRRQTNIIYISTDLGYTWSPLHEFVKEGSTFYDEEQKLFLEHQLDLFRKLCDGRNEYVIQIISRELKYISWEEAFLCVRLNILPDELRAKYCDLIIGLFVDVGNNYAVLEYRNLSFAYDDIDIREPIEDGFGEGTEIVVKDLVTIFPVLRDWIMEVLNNHEHFVASNVGYNKLIEQVVKLLDLLVKYGYYGAERDIKDLQTPLLTLLEGENDIPFPVEEAHSSEAKKLLKEYKEKMRYEKTIENSSIVEVKYQALQVLELLLNYQFQTRLKYFVALFKQAERGRAAKKTNVQLQTLLSPSFDPGDQSKYSIQRKLTKTLREAFDKTSYFEKRQLIDVLLDLSKYNYDKLVVKSLSVLNKFFSSRTGAFQAAIDSQILLTADSVRVHRDFIDFLPMLRRLARAKISPQQVETTVAILDKLRKLCQVPYDINERHSINQNILLNHDILSIIFDTLNSQRIDSKLIDDYREARIVIQKTLELLKSLTKNNEIVQRRVFERLDLLLTVTGVENQIALTLREAFVNNRPNCLKISPKQLERIVNIISNLQCEAPEFLSLLSDIVRGDSDIPLKRNQTYIIKYIIRNYSRIAYILDKPREQRETLLTNRIKSPNLDYLIRLVELLAVCADGENKFIEALCQSAVPLEELLEILKNDQVSLFAKQYYILFAHNVYLRTSSSIIDTGTANLSHDPSLWSFMVSLIVQSTITSDYISKLDDETAENFKPLKIETNMENEHFQALHFLLDYAMPFLRTFFSKFYSKDADIYPEEPEIVRQLAASLWAFVNSIKRFVTDPKHLKTIVSCMTTILPASESSGKSLDAFIESLTSIDCLKAGNYSNIGHEKYYEAEIELNRTFKTFAINASLVYGGPNTVAAQLKLPIKKYGNKPYVDLTSHEKLPLGEEFQEHINCFYRPNEKTFASQIAQCSIIIKQLGISGSDLRMTEASKVEQEELDIKCLQLLRGVIHNHIVKLPNDWEEHPLRAKRELAKIAEVQTCLCTMGAIVEVLPLLTYSSDDMARETLAFLSSILFNANRQVQRSLIDYFKATREEVFFLAVRNRMHLSTISIKERKSLAAQNRRITPNVKGQHDHHYHDLRSTIRIRRDALEKIEHYESTLKRNRKRKSRRASLATLQTQISTKSIPGEEENKDLVGIQVEEDRNSIAEGNHTDDEVKDGGFIELVLKVLAQMCDGQYVELQDYLRDQPDNIKSFNLIAETASFLSMVYSNVTSSNIDLVIQLFETLNEFASGNQANRAVIVTNKVVDYANFILRSCETDDFTDCSSDKILTMKKAISSLIYSLIEENGREKLKVACEVKDTVDKEAFYKVMTDCYWKSQDKYPKIRQLLHLNRWNSLNSAKESLHVFSYRIKLYASQLIKGRQRSMADEISEVGFSYFNVIARLNDIGALQHRLTVAKQKQMLNDSLDRMESNQKKAFEYFKRNTMTIEIVKDDDLQKIHFRVRSQQVLREQIKEKLKWSVDRSSPSNKIRDLMNWSKDIVTDIYYQRKILSNWLAAFITRRWLAWNYGVILLSLAINFLMLVSWNAKFSLIELPNNATSLPSALWDPIPQMKVSNYYDLLYVLGGCHAAFCVLLFISYLLSNHPRLPNLASARSFLGLSKETDLSEDGIEISKKRIYKSKLDVHLLSLSTLYYVALVGLSLAGTFYHGYFFAFHLLNIVNNNQLLIGVIQAVTQNGRSLIWVAILGLIMFYLYAVIGFAVFRDLFKPQQHLYCASLWQCTVTMIRYGLVGDYSEVLHRHHLNNSFVNFAYLAIYEVSFFVFITTIGLNIIFGIIVDTFSELRDLKWTAERDMRDTCFICSRKSYDFEHHGLGFNHHVQNEHNMWAYIFFFIHLHDTKQNDYTALDLYVFKLLGLDRHTFFPLNRALSLSTVDDDSTESKIDELLENVSNLVEKQKWEENEKKRLKDRDELRQWQERHRHMAITRRQDREEQQSKTLQILEETYL</sequence>
<feature type="transmembrane region" description="Helical" evidence="13">
    <location>
        <begin position="2441"/>
        <end position="2468"/>
    </location>
</feature>
<dbReference type="CDD" id="cd23280">
    <property type="entry name" value="beta-trefoil_MIR_itr-1-like"/>
    <property type="match status" value="1"/>
</dbReference>
<evidence type="ECO:0000256" key="6">
    <source>
        <dbReference type="ARBA" id="ARBA00022824"/>
    </source>
</evidence>
<dbReference type="InterPro" id="IPR016093">
    <property type="entry name" value="MIR_motif"/>
</dbReference>
<dbReference type="Pfam" id="PF01365">
    <property type="entry name" value="RYDR_ITPR"/>
    <property type="match status" value="1"/>
</dbReference>
<dbReference type="Gene3D" id="1.10.287.70">
    <property type="match status" value="1"/>
</dbReference>
<evidence type="ECO:0000256" key="10">
    <source>
        <dbReference type="ARBA" id="ARBA00023170"/>
    </source>
</evidence>
<dbReference type="Pfam" id="PF08709">
    <property type="entry name" value="Ins145_P3_rec"/>
    <property type="match status" value="1"/>
</dbReference>
<feature type="transmembrane region" description="Helical" evidence="13">
    <location>
        <begin position="2195"/>
        <end position="2215"/>
    </location>
</feature>
<evidence type="ECO:0000256" key="11">
    <source>
        <dbReference type="ARBA" id="ARBA00023286"/>
    </source>
</evidence>
<evidence type="ECO:0000256" key="12">
    <source>
        <dbReference type="ARBA" id="ARBA00023303"/>
    </source>
</evidence>
<dbReference type="InterPro" id="IPR000493">
    <property type="entry name" value="InsP3_rcpt"/>
</dbReference>
<dbReference type="GO" id="GO:0070679">
    <property type="term" value="F:inositol 1,4,5 trisphosphate binding"/>
    <property type="evidence" value="ECO:0007669"/>
    <property type="project" value="UniProtKB-UniRule"/>
</dbReference>
<keyword evidence="5" id="KW-0677">Repeat</keyword>
<dbReference type="PRINTS" id="PR00779">
    <property type="entry name" value="INSP3RECEPTR"/>
</dbReference>
<evidence type="ECO:0000256" key="5">
    <source>
        <dbReference type="ARBA" id="ARBA00022737"/>
    </source>
</evidence>
<feature type="domain" description="MIR" evidence="14">
    <location>
        <begin position="120"/>
        <end position="174"/>
    </location>
</feature>
<dbReference type="InterPro" id="IPR036300">
    <property type="entry name" value="MIR_dom_sf"/>
</dbReference>
<dbReference type="InterPro" id="IPR000699">
    <property type="entry name" value="RIH_dom"/>
</dbReference>
<dbReference type="InterPro" id="IPR035910">
    <property type="entry name" value="RyR/IP3R_RIH_dom_sf"/>
</dbReference>
<evidence type="ECO:0000256" key="1">
    <source>
        <dbReference type="ARBA" id="ARBA00004477"/>
    </source>
</evidence>
<keyword evidence="4 13" id="KW-0812">Transmembrane</keyword>
<dbReference type="GO" id="GO:0005789">
    <property type="term" value="C:endoplasmic reticulum membrane"/>
    <property type="evidence" value="ECO:0007669"/>
    <property type="project" value="UniProtKB-SubCell"/>
</dbReference>
<evidence type="ECO:0000256" key="13">
    <source>
        <dbReference type="RuleBase" id="RU368044"/>
    </source>
</evidence>
<accession>A0A7I8VJH6</accession>
<dbReference type="InterPro" id="IPR013662">
    <property type="entry name" value="RIH_assoc-dom"/>
</dbReference>
<dbReference type="EMBL" id="CAJFCJ010000006">
    <property type="protein sequence ID" value="CAD5116200.1"/>
    <property type="molecule type" value="Genomic_DNA"/>
</dbReference>
<comment type="similarity">
    <text evidence="2 13">Belongs to the InsP3 receptor family.</text>
</comment>
<keyword evidence="10 13" id="KW-0675">Receptor</keyword>
<dbReference type="Pfam" id="PF08454">
    <property type="entry name" value="RIH_assoc"/>
    <property type="match status" value="1"/>
</dbReference>
<protein>
    <recommendedName>
        <fullName evidence="13">Inositol 1,4,5-trisphosphate receptor</fullName>
    </recommendedName>
</protein>
<evidence type="ECO:0000256" key="8">
    <source>
        <dbReference type="ARBA" id="ARBA00023065"/>
    </source>
</evidence>
<comment type="subcellular location">
    <subcellularLocation>
        <location evidence="1 13">Endoplasmic reticulum membrane</location>
        <topology evidence="1 13">Multi-pass membrane protein</topology>
    </subcellularLocation>
</comment>
<gene>
    <name evidence="15" type="ORF">DGYR_LOCUS4844</name>
</gene>
<dbReference type="GO" id="GO:0051209">
    <property type="term" value="P:release of sequestered calcium ion into cytosol"/>
    <property type="evidence" value="ECO:0007669"/>
    <property type="project" value="UniProtKB-UniRule"/>
</dbReference>
<comment type="caution">
    <text evidence="15">The sequence shown here is derived from an EMBL/GenBank/DDBJ whole genome shotgun (WGS) entry which is preliminary data.</text>
</comment>
<reference evidence="15 16" key="1">
    <citation type="submission" date="2020-08" db="EMBL/GenBank/DDBJ databases">
        <authorList>
            <person name="Hejnol A."/>
        </authorList>
    </citation>
    <scope>NUCLEOTIDE SEQUENCE [LARGE SCALE GENOMIC DNA]</scope>
</reference>
<dbReference type="InterPro" id="IPR015925">
    <property type="entry name" value="Ryanodine_IP3_receptor"/>
</dbReference>
<keyword evidence="7 13" id="KW-1133">Transmembrane helix</keyword>
<dbReference type="GO" id="GO:0005220">
    <property type="term" value="F:inositol 1,4,5-trisphosphate-gated calcium channel activity"/>
    <property type="evidence" value="ECO:0007669"/>
    <property type="project" value="UniProtKB-UniRule"/>
</dbReference>
<evidence type="ECO:0000313" key="15">
    <source>
        <dbReference type="EMBL" id="CAD5116200.1"/>
    </source>
</evidence>
<keyword evidence="13" id="KW-0107">Calcium channel</keyword>
<dbReference type="SUPFAM" id="SSF82109">
    <property type="entry name" value="MIR domain"/>
    <property type="match status" value="2"/>
</dbReference>
<dbReference type="OrthoDB" id="300855at2759"/>
<evidence type="ECO:0000259" key="14">
    <source>
        <dbReference type="PROSITE" id="PS50919"/>
    </source>
</evidence>
<keyword evidence="6 13" id="KW-0256">Endoplasmic reticulum</keyword>
<comment type="subunit">
    <text evidence="13">Homotetramer.</text>
</comment>
<dbReference type="InterPro" id="IPR014821">
    <property type="entry name" value="Ins145_P3_rcpt"/>
</dbReference>
<evidence type="ECO:0000256" key="9">
    <source>
        <dbReference type="ARBA" id="ARBA00023136"/>
    </source>
</evidence>
<dbReference type="InterPro" id="IPR005821">
    <property type="entry name" value="Ion_trans_dom"/>
</dbReference>
<dbReference type="PANTHER" id="PTHR13715">
    <property type="entry name" value="RYANODINE RECEPTOR AND IP3 RECEPTOR"/>
    <property type="match status" value="1"/>
</dbReference>
<dbReference type="PANTHER" id="PTHR13715:SF99">
    <property type="entry name" value="INOSITOL 1,4,5-TRISPHOSPHATE RECEPTOR-LIKE PROTEIN A"/>
    <property type="match status" value="1"/>
</dbReference>
<dbReference type="Gene3D" id="1.25.10.30">
    <property type="entry name" value="IP3 receptor type 1 binding core, RIH domain"/>
    <property type="match status" value="1"/>
</dbReference>
<comment type="domain">
    <text evidence="13">The receptor contains a calcium channel in its C-terminal extremity. Its large N-terminal cytoplasmic region has the ligand-binding site in the N-terminus and modulatory sites in the middle portion immediately upstream of the channel region.</text>
</comment>
<dbReference type="Pfam" id="PF02815">
    <property type="entry name" value="MIR"/>
    <property type="match status" value="1"/>
</dbReference>